<feature type="domain" description="NlpC/P60" evidence="5">
    <location>
        <begin position="36"/>
        <end position="190"/>
    </location>
</feature>
<evidence type="ECO:0000313" key="7">
    <source>
        <dbReference type="Proteomes" id="UP000316253"/>
    </source>
</evidence>
<dbReference type="SUPFAM" id="SSF54001">
    <property type="entry name" value="Cysteine proteinases"/>
    <property type="match status" value="1"/>
</dbReference>
<dbReference type="GO" id="GO:0006508">
    <property type="term" value="P:proteolysis"/>
    <property type="evidence" value="ECO:0007669"/>
    <property type="project" value="UniProtKB-KW"/>
</dbReference>
<evidence type="ECO:0000256" key="2">
    <source>
        <dbReference type="ARBA" id="ARBA00022670"/>
    </source>
</evidence>
<keyword evidence="2" id="KW-0645">Protease</keyword>
<dbReference type="Gene3D" id="3.90.1720.10">
    <property type="entry name" value="endopeptidase domain like (from Nostoc punctiforme)"/>
    <property type="match status" value="1"/>
</dbReference>
<dbReference type="Proteomes" id="UP000316253">
    <property type="component" value="Unassembled WGS sequence"/>
</dbReference>
<name>A0A554JCZ6_9BACT</name>
<dbReference type="Pfam" id="PF00877">
    <property type="entry name" value="NLPC_P60"/>
    <property type="match status" value="1"/>
</dbReference>
<dbReference type="InterPro" id="IPR038765">
    <property type="entry name" value="Papain-like_cys_pep_sf"/>
</dbReference>
<evidence type="ECO:0000259" key="5">
    <source>
        <dbReference type="PROSITE" id="PS51935"/>
    </source>
</evidence>
<evidence type="ECO:0000256" key="3">
    <source>
        <dbReference type="ARBA" id="ARBA00022801"/>
    </source>
</evidence>
<evidence type="ECO:0000256" key="1">
    <source>
        <dbReference type="ARBA" id="ARBA00007074"/>
    </source>
</evidence>
<dbReference type="PANTHER" id="PTHR47053:SF1">
    <property type="entry name" value="MUREIN DD-ENDOPEPTIDASE MEPH-RELATED"/>
    <property type="match status" value="1"/>
</dbReference>
<dbReference type="GO" id="GO:0008234">
    <property type="term" value="F:cysteine-type peptidase activity"/>
    <property type="evidence" value="ECO:0007669"/>
    <property type="project" value="UniProtKB-KW"/>
</dbReference>
<protein>
    <recommendedName>
        <fullName evidence="5">NlpC/P60 domain-containing protein</fullName>
    </recommendedName>
</protein>
<dbReference type="EMBL" id="VMFD01000011">
    <property type="protein sequence ID" value="TSC66235.1"/>
    <property type="molecule type" value="Genomic_DNA"/>
</dbReference>
<evidence type="ECO:0000313" key="6">
    <source>
        <dbReference type="EMBL" id="TSC66235.1"/>
    </source>
</evidence>
<keyword evidence="4" id="KW-0788">Thiol protease</keyword>
<dbReference type="AlphaFoldDB" id="A0A554JCZ6"/>
<organism evidence="6 7">
    <name type="scientific">Candidatus Berkelbacteria bacterium Gr01-1014_85</name>
    <dbReference type="NCBI Taxonomy" id="2017150"/>
    <lineage>
        <taxon>Bacteria</taxon>
        <taxon>Candidatus Berkelbacteria</taxon>
    </lineage>
</organism>
<gene>
    <name evidence="6" type="ORF">CEO22_157</name>
</gene>
<evidence type="ECO:0000256" key="4">
    <source>
        <dbReference type="ARBA" id="ARBA00022807"/>
    </source>
</evidence>
<proteinExistence type="inferred from homology"/>
<sequence>MRLTQRFAPDHLVIWRGAGDRCAVDFSEMNLPIPDEEALAILIDEGFSLVEVDPVQVARACCGKSTYRRGALPEEAPGVVDCSTLTWWTYSELGIELPRYSVSQRQAMTDSGIFDPGQLQQIRPGDVIFIRGRHPYWLTDPQDGVGHVGLLTGEGTVIHAASKARGVVEDPLDIFIRDWQDFRGIGRVLPPDRKVVTLSTPPGRSVRWTIDLHRKILQSLPVAD</sequence>
<dbReference type="InterPro" id="IPR000064">
    <property type="entry name" value="NLP_P60_dom"/>
</dbReference>
<dbReference type="InterPro" id="IPR051202">
    <property type="entry name" value="Peptidase_C40"/>
</dbReference>
<reference evidence="6 7" key="1">
    <citation type="submission" date="2017-08" db="EMBL/GenBank/DDBJ databases">
        <title>Mechanisms for carbon and nitrogen cycling indicate functional differentiation within the Candidate Phyla Radiation.</title>
        <authorList>
            <person name="Danczak R.E."/>
            <person name="Johnston M.D."/>
            <person name="Kenah C."/>
            <person name="Slattery M."/>
            <person name="Wrighton K.C."/>
            <person name="Wilkins M.J."/>
        </authorList>
    </citation>
    <scope>NUCLEOTIDE SEQUENCE [LARGE SCALE GENOMIC DNA]</scope>
    <source>
        <strain evidence="6">Gr01-1014_85</strain>
    </source>
</reference>
<keyword evidence="3" id="KW-0378">Hydrolase</keyword>
<comment type="caution">
    <text evidence="6">The sequence shown here is derived from an EMBL/GenBank/DDBJ whole genome shotgun (WGS) entry which is preliminary data.</text>
</comment>
<dbReference type="PANTHER" id="PTHR47053">
    <property type="entry name" value="MUREIN DD-ENDOPEPTIDASE MEPH-RELATED"/>
    <property type="match status" value="1"/>
</dbReference>
<dbReference type="PROSITE" id="PS51935">
    <property type="entry name" value="NLPC_P60"/>
    <property type="match status" value="1"/>
</dbReference>
<comment type="similarity">
    <text evidence="1">Belongs to the peptidase C40 family.</text>
</comment>
<accession>A0A554JCZ6</accession>